<accession>A0A9J6GVC4</accession>
<dbReference type="VEuPathDB" id="VectorBase:HLOH_041567"/>
<keyword evidence="2" id="KW-1185">Reference proteome</keyword>
<dbReference type="OrthoDB" id="10058657at2759"/>
<dbReference type="Proteomes" id="UP000821853">
    <property type="component" value="Chromosome 9"/>
</dbReference>
<comment type="caution">
    <text evidence="1">The sequence shown here is derived from an EMBL/GenBank/DDBJ whole genome shotgun (WGS) entry which is preliminary data.</text>
</comment>
<gene>
    <name evidence="1" type="ORF">HPB48_005552</name>
</gene>
<reference evidence="1 2" key="1">
    <citation type="journal article" date="2020" name="Cell">
        <title>Large-Scale Comparative Analyses of Tick Genomes Elucidate Their Genetic Diversity and Vector Capacities.</title>
        <authorList>
            <consortium name="Tick Genome and Microbiome Consortium (TIGMIC)"/>
            <person name="Jia N."/>
            <person name="Wang J."/>
            <person name="Shi W."/>
            <person name="Du L."/>
            <person name="Sun Y."/>
            <person name="Zhan W."/>
            <person name="Jiang J.F."/>
            <person name="Wang Q."/>
            <person name="Zhang B."/>
            <person name="Ji P."/>
            <person name="Bell-Sakyi L."/>
            <person name="Cui X.M."/>
            <person name="Yuan T.T."/>
            <person name="Jiang B.G."/>
            <person name="Yang W.F."/>
            <person name="Lam T.T."/>
            <person name="Chang Q.C."/>
            <person name="Ding S.J."/>
            <person name="Wang X.J."/>
            <person name="Zhu J.G."/>
            <person name="Ruan X.D."/>
            <person name="Zhao L."/>
            <person name="Wei J.T."/>
            <person name="Ye R.Z."/>
            <person name="Que T.C."/>
            <person name="Du C.H."/>
            <person name="Zhou Y.H."/>
            <person name="Cheng J.X."/>
            <person name="Dai P.F."/>
            <person name="Guo W.B."/>
            <person name="Han X.H."/>
            <person name="Huang E.J."/>
            <person name="Li L.F."/>
            <person name="Wei W."/>
            <person name="Gao Y.C."/>
            <person name="Liu J.Z."/>
            <person name="Shao H.Z."/>
            <person name="Wang X."/>
            <person name="Wang C.C."/>
            <person name="Yang T.C."/>
            <person name="Huo Q.B."/>
            <person name="Li W."/>
            <person name="Chen H.Y."/>
            <person name="Chen S.E."/>
            <person name="Zhou L.G."/>
            <person name="Ni X.B."/>
            <person name="Tian J.H."/>
            <person name="Sheng Y."/>
            <person name="Liu T."/>
            <person name="Pan Y.S."/>
            <person name="Xia L.Y."/>
            <person name="Li J."/>
            <person name="Zhao F."/>
            <person name="Cao W.C."/>
        </authorList>
    </citation>
    <scope>NUCLEOTIDE SEQUENCE [LARGE SCALE GENOMIC DNA]</scope>
    <source>
        <strain evidence="1">HaeL-2018</strain>
    </source>
</reference>
<dbReference type="EMBL" id="JABSTR010000011">
    <property type="protein sequence ID" value="KAH9382406.1"/>
    <property type="molecule type" value="Genomic_DNA"/>
</dbReference>
<sequence length="82" mass="8961">MNKNFRHVKPSQVKEAKQAAIAKLDAAKLGQLRSKVSSTKNGSVCVFFAAKTHNETVPFRAIISEAGNWQAHLSAYLAKHLA</sequence>
<organism evidence="1 2">
    <name type="scientific">Haemaphysalis longicornis</name>
    <name type="common">Bush tick</name>
    <dbReference type="NCBI Taxonomy" id="44386"/>
    <lineage>
        <taxon>Eukaryota</taxon>
        <taxon>Metazoa</taxon>
        <taxon>Ecdysozoa</taxon>
        <taxon>Arthropoda</taxon>
        <taxon>Chelicerata</taxon>
        <taxon>Arachnida</taxon>
        <taxon>Acari</taxon>
        <taxon>Parasitiformes</taxon>
        <taxon>Ixodida</taxon>
        <taxon>Ixodoidea</taxon>
        <taxon>Ixodidae</taxon>
        <taxon>Haemaphysalinae</taxon>
        <taxon>Haemaphysalis</taxon>
    </lineage>
</organism>
<protein>
    <submittedName>
        <fullName evidence="1">Uncharacterized protein</fullName>
    </submittedName>
</protein>
<name>A0A9J6GVC4_HAELO</name>
<evidence type="ECO:0000313" key="1">
    <source>
        <dbReference type="EMBL" id="KAH9382406.1"/>
    </source>
</evidence>
<proteinExistence type="predicted"/>
<dbReference type="AlphaFoldDB" id="A0A9J6GVC4"/>
<evidence type="ECO:0000313" key="2">
    <source>
        <dbReference type="Proteomes" id="UP000821853"/>
    </source>
</evidence>